<keyword evidence="3" id="KW-1185">Reference proteome</keyword>
<evidence type="ECO:0000256" key="1">
    <source>
        <dbReference type="SAM" id="MobiDB-lite"/>
    </source>
</evidence>
<accession>A0A0K3ANX2</accession>
<evidence type="ECO:0000313" key="2">
    <source>
        <dbReference type="EMBL" id="CTQ41404.1"/>
    </source>
</evidence>
<reference evidence="2 3" key="2">
    <citation type="journal article" date="2013" name="PLoS ONE">
        <title>Whole genome mapping and re-organization of the nuclear and mitochondrial genomes of Babesia microti isolates.</title>
        <authorList>
            <person name="Cornillot E."/>
            <person name="Dassouli A."/>
            <person name="Garg A."/>
            <person name="Pachikara N."/>
            <person name="Randazzo S."/>
            <person name="Depoix D."/>
            <person name="Carcy B."/>
            <person name="Delbecq S."/>
            <person name="Frutos R."/>
            <person name="Silva J.C."/>
            <person name="Sutton R."/>
            <person name="Krause P.J."/>
            <person name="Mamoun C.B."/>
        </authorList>
    </citation>
    <scope>NUCLEOTIDE SEQUENCE [LARGE SCALE GENOMIC DNA]</scope>
    <source>
        <strain evidence="2 3">RI</strain>
    </source>
</reference>
<gene>
    <name evidence="2" type="ORF">BMR1_03g04020</name>
</gene>
<dbReference type="EMBL" id="LN871598">
    <property type="protein sequence ID" value="CTQ41404.1"/>
    <property type="molecule type" value="Genomic_DNA"/>
</dbReference>
<feature type="region of interest" description="Disordered" evidence="1">
    <location>
        <begin position="287"/>
        <end position="307"/>
    </location>
</feature>
<dbReference type="RefSeq" id="XP_012649415.1">
    <property type="nucleotide sequence ID" value="XM_012793961.1"/>
</dbReference>
<feature type="compositionally biased region" description="Basic residues" evidence="1">
    <location>
        <begin position="294"/>
        <end position="307"/>
    </location>
</feature>
<protein>
    <submittedName>
        <fullName evidence="2">Uncharacterized protein</fullName>
    </submittedName>
</protein>
<dbReference type="GeneID" id="24425451"/>
<dbReference type="KEGG" id="bmic:BMR1_03g04020"/>
<name>A0A0K3ANX2_BABMR</name>
<evidence type="ECO:0000313" key="3">
    <source>
        <dbReference type="Proteomes" id="UP000002899"/>
    </source>
</evidence>
<reference evidence="2 3" key="1">
    <citation type="journal article" date="2012" name="Nucleic Acids Res.">
        <title>Sequencing of the smallest Apicomplexan genome from the human pathogen Babesia microti.</title>
        <authorList>
            <person name="Cornillot E."/>
            <person name="Hadj-Kaddour K."/>
            <person name="Dassouli A."/>
            <person name="Noel B."/>
            <person name="Ranwez V."/>
            <person name="Vacherie B."/>
            <person name="Augagneur Y."/>
            <person name="Bres V."/>
            <person name="Duclos A."/>
            <person name="Randazzo S."/>
            <person name="Carcy B."/>
            <person name="Debierre-Grockiego F."/>
            <person name="Delbecq S."/>
            <person name="Moubri-Menage K."/>
            <person name="Shams-Eldin H."/>
            <person name="Usmani-Brown S."/>
            <person name="Bringaud F."/>
            <person name="Wincker P."/>
            <person name="Vivares C.P."/>
            <person name="Schwarz R.T."/>
            <person name="Schetters T.P."/>
            <person name="Krause P.J."/>
            <person name="Gorenflot A."/>
            <person name="Berry V."/>
            <person name="Barbe V."/>
            <person name="Ben Mamoun C."/>
        </authorList>
    </citation>
    <scope>NUCLEOTIDE SEQUENCE [LARGE SCALE GENOMIC DNA]</scope>
    <source>
        <strain evidence="2 3">RI</strain>
    </source>
</reference>
<reference evidence="2 3" key="3">
    <citation type="journal article" date="2016" name="Sci. Rep.">
        <title>Genome-wide diversity and gene expression profiling of Babesia microti isolates identify polymorphic genes that mediate host-pathogen interactions.</title>
        <authorList>
            <person name="Silva J.C."/>
            <person name="Cornillot E."/>
            <person name="McCracken C."/>
            <person name="Usmani-Brown S."/>
            <person name="Dwivedi A."/>
            <person name="Ifeonu O.O."/>
            <person name="Crabtree J."/>
            <person name="Gotia H.T."/>
            <person name="Virji A.Z."/>
            <person name="Reynes C."/>
            <person name="Colinge J."/>
            <person name="Kumar V."/>
            <person name="Lawres L."/>
            <person name="Pazzi J.E."/>
            <person name="Pablo J.V."/>
            <person name="Hung C."/>
            <person name="Brancato J."/>
            <person name="Kumari P."/>
            <person name="Orvis J."/>
            <person name="Tretina K."/>
            <person name="Chibucos M."/>
            <person name="Ott S."/>
            <person name="Sadzewicz L."/>
            <person name="Sengamalay N."/>
            <person name="Shetty A.C."/>
            <person name="Su Q."/>
            <person name="Tallon L."/>
            <person name="Fraser C.M."/>
            <person name="Frutos R."/>
            <person name="Molina D.M."/>
            <person name="Krause P.J."/>
            <person name="Ben Mamoun C."/>
        </authorList>
    </citation>
    <scope>NUCLEOTIDE SEQUENCE [LARGE SCALE GENOMIC DNA]</scope>
    <source>
        <strain evidence="2 3">RI</strain>
    </source>
</reference>
<dbReference type="VEuPathDB" id="PiroplasmaDB:BMR1_03g04020"/>
<dbReference type="Proteomes" id="UP000002899">
    <property type="component" value="Chromosome III"/>
</dbReference>
<proteinExistence type="predicted"/>
<organism evidence="2 3">
    <name type="scientific">Babesia microti (strain RI)</name>
    <dbReference type="NCBI Taxonomy" id="1133968"/>
    <lineage>
        <taxon>Eukaryota</taxon>
        <taxon>Sar</taxon>
        <taxon>Alveolata</taxon>
        <taxon>Apicomplexa</taxon>
        <taxon>Aconoidasida</taxon>
        <taxon>Piroplasmida</taxon>
        <taxon>Babesiidae</taxon>
        <taxon>Babesia</taxon>
    </lineage>
</organism>
<dbReference type="AlphaFoldDB" id="A0A0K3ANX2"/>
<sequence>MDEDYFTIDISGHEYNSNFKSDSDSSYSLSSESLTSQPIQDNDPCKIDEVKLNEDVITLNHNFTSDDDDFIKHLRNHIYNSIGSETFCQTSHFSGNNYCITFCKNGLTNKLNEMSFLLRNNCGKSYPRILRYKKVPLSKHITQCAKRYYTNIPDLTTSKNCPEPIMDFTHCLSSLYLLPKEMCTGCGRRDCRKTWHSNKLCDFYPCDNCGQLKHHKCRHLHELTSRRSQKIPDLPSNFRDYLASSLKCLICGRIGHANCATNTTIVSNSNSQCINAAQKFINKQRNHYGDNKNYHKQKPHHTPTNKR</sequence>